<organism evidence="5 6">
    <name type="scientific">Thermoclostridium caenicola</name>
    <dbReference type="NCBI Taxonomy" id="659425"/>
    <lineage>
        <taxon>Bacteria</taxon>
        <taxon>Bacillati</taxon>
        <taxon>Bacillota</taxon>
        <taxon>Clostridia</taxon>
        <taxon>Eubacteriales</taxon>
        <taxon>Oscillospiraceae</taxon>
        <taxon>Thermoclostridium</taxon>
    </lineage>
</organism>
<feature type="transmembrane region" description="Helical" evidence="4">
    <location>
        <begin position="492"/>
        <end position="520"/>
    </location>
</feature>
<protein>
    <submittedName>
        <fullName evidence="5">Spore germination protein KA</fullName>
    </submittedName>
</protein>
<dbReference type="PIRSF" id="PIRSF005690">
    <property type="entry name" value="GerBA"/>
    <property type="match status" value="1"/>
</dbReference>
<keyword evidence="4" id="KW-0812">Transmembrane</keyword>
<reference evidence="5 6" key="1">
    <citation type="submission" date="2016-11" db="EMBL/GenBank/DDBJ databases">
        <authorList>
            <person name="Varghese N."/>
            <person name="Submissions S."/>
        </authorList>
    </citation>
    <scope>NUCLEOTIDE SEQUENCE [LARGE SCALE GENOMIC DNA]</scope>
    <source>
        <strain evidence="5 6">DSM 19027</strain>
    </source>
</reference>
<dbReference type="PANTHER" id="PTHR22550">
    <property type="entry name" value="SPORE GERMINATION PROTEIN"/>
    <property type="match status" value="1"/>
</dbReference>
<proteinExistence type="inferred from homology"/>
<gene>
    <name evidence="5" type="ORF">SAMN05444373_100222</name>
</gene>
<evidence type="ECO:0000313" key="5">
    <source>
        <dbReference type="EMBL" id="SHI42055.1"/>
    </source>
</evidence>
<feature type="transmembrane region" description="Helical" evidence="4">
    <location>
        <begin position="436"/>
        <end position="455"/>
    </location>
</feature>
<dbReference type="AlphaFoldDB" id="A0A1M6AZZ9"/>
<evidence type="ECO:0000256" key="1">
    <source>
        <dbReference type="ARBA" id="ARBA00005278"/>
    </source>
</evidence>
<dbReference type="InterPro" id="IPR004995">
    <property type="entry name" value="Spore_Ger"/>
</dbReference>
<keyword evidence="2 4" id="KW-0472">Membrane</keyword>
<feature type="transmembrane region" description="Helical" evidence="4">
    <location>
        <begin position="369"/>
        <end position="391"/>
    </location>
</feature>
<evidence type="ECO:0000256" key="3">
    <source>
        <dbReference type="SAM" id="MobiDB-lite"/>
    </source>
</evidence>
<keyword evidence="4" id="KW-1133">Transmembrane helix</keyword>
<dbReference type="Pfam" id="PF03323">
    <property type="entry name" value="GerA"/>
    <property type="match status" value="1"/>
</dbReference>
<feature type="region of interest" description="Disordered" evidence="3">
    <location>
        <begin position="19"/>
        <end position="53"/>
    </location>
</feature>
<feature type="transmembrane region" description="Helical" evidence="4">
    <location>
        <begin position="461"/>
        <end position="480"/>
    </location>
</feature>
<evidence type="ECO:0000313" key="6">
    <source>
        <dbReference type="Proteomes" id="UP000324781"/>
    </source>
</evidence>
<evidence type="ECO:0000256" key="2">
    <source>
        <dbReference type="ARBA" id="ARBA00023136"/>
    </source>
</evidence>
<dbReference type="Proteomes" id="UP000324781">
    <property type="component" value="Unassembled WGS sequence"/>
</dbReference>
<feature type="compositionally biased region" description="Low complexity" evidence="3">
    <location>
        <begin position="23"/>
        <end position="34"/>
    </location>
</feature>
<dbReference type="InterPro" id="IPR050768">
    <property type="entry name" value="UPF0353/GerABKA_families"/>
</dbReference>
<sequence length="594" mass="66245">MIKSLLLFHEPQVKKPFILTEDSGNVNSGNTNTGEDSAKTGENKEPSRRKKNENLLLKKVEKIKLTDRRERNQKDQKSDISRQLSENLKTIEERFSASLNGDLIIRQFDITVKDSTIAAFLVFFDGLVNTKVIDDDILQPLMLLSNLDIKGDRDDILKYIRSHILPHNQLKEVRTHQELIDEVYFGGCGLYIDGLDAAFAADVKDLPGRSVERPNNELVIRGPQEGFTENLRANTGLIRKRLMDQNLIAENIIIGNRSKTPCSIMYIKDIANETLVNEVKRRLKNIDVDYIMDTGELEQFIEDNPTLPAPQILATERPDRVCTMLAEGRVAIIMHGSPFALVVPITSNDIMYSAEDQFLRFPYSNLLRFIRILAILMSLLLPGIYLAITNYHHEMIPTDLLLAIMSAREKVPFPSVVEVFLMEISFELIREAGIRIPGPIGPTLGIIGALILGQAAVEANIVSPILIIVVAVTGLGSFAIPNFSAGFAFRILRFAFIMLAALSGFLGITVGLILIGLWMVSAKSFGVPYFAPIAPRTSGGFTDAIFKSPAWKQEKRPDYINAKQQKMQPRISRKWALANENNQAGGDNTGDQNG</sequence>
<dbReference type="EMBL" id="FQZP01000002">
    <property type="protein sequence ID" value="SHI42055.1"/>
    <property type="molecule type" value="Genomic_DNA"/>
</dbReference>
<evidence type="ECO:0000256" key="4">
    <source>
        <dbReference type="SAM" id="Phobius"/>
    </source>
</evidence>
<dbReference type="PANTHER" id="PTHR22550:SF5">
    <property type="entry name" value="LEUCINE ZIPPER PROTEIN 4"/>
    <property type="match status" value="1"/>
</dbReference>
<comment type="similarity">
    <text evidence="1">Belongs to the GerABKA family.</text>
</comment>
<name>A0A1M6AZZ9_9FIRM</name>
<dbReference type="GO" id="GO:0009847">
    <property type="term" value="P:spore germination"/>
    <property type="evidence" value="ECO:0007669"/>
    <property type="project" value="InterPro"/>
</dbReference>
<dbReference type="GO" id="GO:0016020">
    <property type="term" value="C:membrane"/>
    <property type="evidence" value="ECO:0007669"/>
    <property type="project" value="InterPro"/>
</dbReference>
<keyword evidence="6" id="KW-1185">Reference proteome</keyword>
<feature type="compositionally biased region" description="Basic and acidic residues" evidence="3">
    <location>
        <begin position="36"/>
        <end position="53"/>
    </location>
</feature>
<accession>A0A1M6AZZ9</accession>